<evidence type="ECO:0000313" key="1">
    <source>
        <dbReference type="EMBL" id="MFB9820043.1"/>
    </source>
</evidence>
<dbReference type="RefSeq" id="WP_234752261.1">
    <property type="nucleotide sequence ID" value="NZ_JAKEED010000009.1"/>
</dbReference>
<accession>A0ABV5XZ72</accession>
<organism evidence="1 2">
    <name type="scientific">Arthrobacter ramosus</name>
    <dbReference type="NCBI Taxonomy" id="1672"/>
    <lineage>
        <taxon>Bacteria</taxon>
        <taxon>Bacillati</taxon>
        <taxon>Actinomycetota</taxon>
        <taxon>Actinomycetes</taxon>
        <taxon>Micrococcales</taxon>
        <taxon>Micrococcaceae</taxon>
        <taxon>Arthrobacter</taxon>
    </lineage>
</organism>
<comment type="caution">
    <text evidence="1">The sequence shown here is derived from an EMBL/GenBank/DDBJ whole genome shotgun (WGS) entry which is preliminary data.</text>
</comment>
<gene>
    <name evidence="1" type="ORF">ACFFP1_11085</name>
</gene>
<dbReference type="Proteomes" id="UP001589702">
    <property type="component" value="Unassembled WGS sequence"/>
</dbReference>
<reference evidence="1 2" key="1">
    <citation type="submission" date="2024-09" db="EMBL/GenBank/DDBJ databases">
        <authorList>
            <person name="Sun Q."/>
            <person name="Mori K."/>
        </authorList>
    </citation>
    <scope>NUCLEOTIDE SEQUENCE [LARGE SCALE GENOMIC DNA]</scope>
    <source>
        <strain evidence="1 2">JCM 1334</strain>
    </source>
</reference>
<dbReference type="EMBL" id="JBHMBC010000016">
    <property type="protein sequence ID" value="MFB9820043.1"/>
    <property type="molecule type" value="Genomic_DNA"/>
</dbReference>
<keyword evidence="2" id="KW-1185">Reference proteome</keyword>
<proteinExistence type="predicted"/>
<name>A0ABV5XZ72_ARTRM</name>
<protein>
    <submittedName>
        <fullName evidence="1">Uncharacterized protein</fullName>
    </submittedName>
</protein>
<evidence type="ECO:0000313" key="2">
    <source>
        <dbReference type="Proteomes" id="UP001589702"/>
    </source>
</evidence>
<sequence length="207" mass="22688">MRAFVTVLKTGRHIFPLATLTRGAVEAFAKANYLLGSASAADLLLRYVGLACSELRFSVRHSDFALLDGTQVDGKAHLEALSGLPAQFGLGQAAQASLTNLASDLLSEGAPGVSGREFYSQLSSVAHGETSGVTMFIDAGFEEGLRFFHRREVLVPYAGMLFATCRTVMNKVVDHFGIEQDHRDRWRGVTERAELWIEELRNSDPRL</sequence>